<accession>A0A931IX03</accession>
<comment type="caution">
    <text evidence="8">The sequence shown here is derived from an EMBL/GenBank/DDBJ whole genome shotgun (WGS) entry which is preliminary data.</text>
</comment>
<dbReference type="InterPro" id="IPR002591">
    <property type="entry name" value="Phosphodiest/P_Trfase"/>
</dbReference>
<feature type="binding site" evidence="5">
    <location>
        <position position="95"/>
    </location>
    <ligand>
        <name>substrate</name>
    </ligand>
</feature>
<keyword evidence="2" id="KW-0479">Metal-binding</keyword>
<evidence type="ECO:0000256" key="2">
    <source>
        <dbReference type="ARBA" id="ARBA00022723"/>
    </source>
</evidence>
<dbReference type="Proteomes" id="UP000620139">
    <property type="component" value="Unassembled WGS sequence"/>
</dbReference>
<dbReference type="InterPro" id="IPR017850">
    <property type="entry name" value="Alkaline_phosphatase_core_sf"/>
</dbReference>
<gene>
    <name evidence="8" type="ORF">I7X43_12710</name>
</gene>
<organism evidence="8 9">
    <name type="scientific">Inhella gelatinilytica</name>
    <dbReference type="NCBI Taxonomy" id="2795030"/>
    <lineage>
        <taxon>Bacteria</taxon>
        <taxon>Pseudomonadati</taxon>
        <taxon>Pseudomonadota</taxon>
        <taxon>Betaproteobacteria</taxon>
        <taxon>Burkholderiales</taxon>
        <taxon>Sphaerotilaceae</taxon>
        <taxon>Inhella</taxon>
    </lineage>
</organism>
<dbReference type="PANTHER" id="PTHR10151">
    <property type="entry name" value="ECTONUCLEOTIDE PYROPHOSPHATASE/PHOSPHODIESTERASE"/>
    <property type="match status" value="1"/>
</dbReference>
<evidence type="ECO:0000256" key="1">
    <source>
        <dbReference type="ARBA" id="ARBA00022553"/>
    </source>
</evidence>
<feature type="binding site" evidence="5">
    <location>
        <begin position="156"/>
        <end position="158"/>
    </location>
    <ligand>
        <name>substrate</name>
    </ligand>
</feature>
<dbReference type="Pfam" id="PF01663">
    <property type="entry name" value="Phosphodiest"/>
    <property type="match status" value="1"/>
</dbReference>
<dbReference type="PIRSF" id="PIRSF031924">
    <property type="entry name" value="Pi-irrepressible_AP"/>
    <property type="match status" value="1"/>
</dbReference>
<name>A0A931IX03_9BURK</name>
<evidence type="ECO:0000256" key="5">
    <source>
        <dbReference type="PIRSR" id="PIRSR031924-51"/>
    </source>
</evidence>
<keyword evidence="1 4" id="KW-0597">Phosphoprotein</keyword>
<dbReference type="PANTHER" id="PTHR10151:SF120">
    <property type="entry name" value="BIS(5'-ADENOSYL)-TRIPHOSPHATASE"/>
    <property type="match status" value="1"/>
</dbReference>
<proteinExistence type="predicted"/>
<dbReference type="Gene3D" id="3.30.1360.150">
    <property type="match status" value="1"/>
</dbReference>
<evidence type="ECO:0000256" key="6">
    <source>
        <dbReference type="SAM" id="MobiDB-lite"/>
    </source>
</evidence>
<dbReference type="RefSeq" id="WP_198101314.1">
    <property type="nucleotide sequence ID" value="NZ_JAEDAL010000006.1"/>
</dbReference>
<dbReference type="EMBL" id="JAEDAL010000006">
    <property type="protein sequence ID" value="MBH9553704.1"/>
    <property type="molecule type" value="Genomic_DNA"/>
</dbReference>
<keyword evidence="3 7" id="KW-0732">Signal</keyword>
<dbReference type="GO" id="GO:0046872">
    <property type="term" value="F:metal ion binding"/>
    <property type="evidence" value="ECO:0007669"/>
    <property type="project" value="UniProtKB-KW"/>
</dbReference>
<reference evidence="8" key="1">
    <citation type="submission" date="2020-12" db="EMBL/GenBank/DDBJ databases">
        <title>The genome sequence of Inhella sp. 4Y17.</title>
        <authorList>
            <person name="Liu Y."/>
        </authorList>
    </citation>
    <scope>NUCLEOTIDE SEQUENCE</scope>
    <source>
        <strain evidence="8">4Y10</strain>
    </source>
</reference>
<dbReference type="CDD" id="cd16016">
    <property type="entry name" value="AP-SPAP"/>
    <property type="match status" value="1"/>
</dbReference>
<feature type="region of interest" description="Disordered" evidence="6">
    <location>
        <begin position="530"/>
        <end position="555"/>
    </location>
</feature>
<dbReference type="GO" id="GO:0004035">
    <property type="term" value="F:alkaline phosphatase activity"/>
    <property type="evidence" value="ECO:0007669"/>
    <property type="project" value="InterPro"/>
</dbReference>
<protein>
    <submittedName>
        <fullName evidence="8">Alkaline phosphatase family protein</fullName>
    </submittedName>
</protein>
<feature type="chain" id="PRO_5038062600" evidence="7">
    <location>
        <begin position="21"/>
        <end position="555"/>
    </location>
</feature>
<feature type="active site" description="Phosphothreonine intermediate" evidence="4">
    <location>
        <position position="74"/>
    </location>
</feature>
<evidence type="ECO:0000313" key="9">
    <source>
        <dbReference type="Proteomes" id="UP000620139"/>
    </source>
</evidence>
<keyword evidence="9" id="KW-1185">Reference proteome</keyword>
<evidence type="ECO:0000256" key="7">
    <source>
        <dbReference type="SAM" id="SignalP"/>
    </source>
</evidence>
<feature type="signal peptide" evidence="7">
    <location>
        <begin position="1"/>
        <end position="20"/>
    </location>
</feature>
<dbReference type="AlphaFoldDB" id="A0A931IX03"/>
<evidence type="ECO:0000256" key="4">
    <source>
        <dbReference type="PIRSR" id="PIRSR031924-50"/>
    </source>
</evidence>
<evidence type="ECO:0000256" key="3">
    <source>
        <dbReference type="ARBA" id="ARBA00022729"/>
    </source>
</evidence>
<evidence type="ECO:0000313" key="8">
    <source>
        <dbReference type="EMBL" id="MBH9553704.1"/>
    </source>
</evidence>
<dbReference type="InterPro" id="IPR026263">
    <property type="entry name" value="Alkaline_phosphatase_prok"/>
</dbReference>
<sequence>MSLRPFALAASALLAPALQAAEVPRLVVMMVIDGLPERQIAAFAPQFGADGFRRFLDRGVWYRNARYGHGHTVTAAGHATLATGTHPARHGIVSNEWLDRDTGASVYCTEDRAHRYHEGPTQPDEGTSPKNLLVPTVGDILKAQSPSSKVIAVSGKDRGAILPAGHKGTAYMYRTETGRFSSSTYYMAQHPAWVNAFNGKFNADRFWKTPWHLARPAADYAQDSPDGQPWQGKAGFGNRLPATLGDGVEAPGERFYTDVLTSPYGDQMTLEFALAAVQHEALGQRGVPDVLAVSLSAHDYINHVFGPESRFSHDHLLHLDRQLQSFFASLDRQVGPGRYVVALSSDHGFLDTPEYRKQKGLNGGRVPIGAAITALNTHLQEQFKVPKLVRGFSAGALLFNLDLLRSQGLDAATVEAAAARYVAQLEGVQTSFGLAALSSDTPGPEVLTALRNSWYAPRSGQLAIVPQEGWMYAFRPTGTSHGSPWDYDRHVPILLWGPAWWGTGVVDTPVQTVDFAPTLAQVLQLPPLTQAQGQVLPRPDGKKRRPPQPRTAATH</sequence>
<dbReference type="SUPFAM" id="SSF53649">
    <property type="entry name" value="Alkaline phosphatase-like"/>
    <property type="match status" value="1"/>
</dbReference>
<dbReference type="Gene3D" id="3.40.720.10">
    <property type="entry name" value="Alkaline Phosphatase, subunit A"/>
    <property type="match status" value="1"/>
</dbReference>